<comment type="caution">
    <text evidence="2">The sequence shown here is derived from an EMBL/GenBank/DDBJ whole genome shotgun (WGS) entry which is preliminary data.</text>
</comment>
<reference evidence="2" key="1">
    <citation type="submission" date="2022-03" db="EMBL/GenBank/DDBJ databases">
        <authorList>
            <person name="Martin C."/>
        </authorList>
    </citation>
    <scope>NUCLEOTIDE SEQUENCE</scope>
</reference>
<feature type="compositionally biased region" description="Basic and acidic residues" evidence="1">
    <location>
        <begin position="47"/>
        <end position="63"/>
    </location>
</feature>
<proteinExistence type="predicted"/>
<dbReference type="Proteomes" id="UP000749559">
    <property type="component" value="Unassembled WGS sequence"/>
</dbReference>
<feature type="non-terminal residue" evidence="2">
    <location>
        <position position="1"/>
    </location>
</feature>
<evidence type="ECO:0000313" key="2">
    <source>
        <dbReference type="EMBL" id="CAH1791578.1"/>
    </source>
</evidence>
<gene>
    <name evidence="2" type="ORF">OFUS_LOCUS16648</name>
</gene>
<dbReference type="EMBL" id="CAIIXF020000008">
    <property type="protein sequence ID" value="CAH1791578.1"/>
    <property type="molecule type" value="Genomic_DNA"/>
</dbReference>
<feature type="region of interest" description="Disordered" evidence="1">
    <location>
        <begin position="27"/>
        <end position="63"/>
    </location>
</feature>
<organism evidence="2 3">
    <name type="scientific">Owenia fusiformis</name>
    <name type="common">Polychaete worm</name>
    <dbReference type="NCBI Taxonomy" id="6347"/>
    <lineage>
        <taxon>Eukaryota</taxon>
        <taxon>Metazoa</taxon>
        <taxon>Spiralia</taxon>
        <taxon>Lophotrochozoa</taxon>
        <taxon>Annelida</taxon>
        <taxon>Polychaeta</taxon>
        <taxon>Sedentaria</taxon>
        <taxon>Canalipalpata</taxon>
        <taxon>Sabellida</taxon>
        <taxon>Oweniida</taxon>
        <taxon>Oweniidae</taxon>
        <taxon>Owenia</taxon>
    </lineage>
</organism>
<feature type="non-terminal residue" evidence="2">
    <location>
        <position position="125"/>
    </location>
</feature>
<keyword evidence="3" id="KW-1185">Reference proteome</keyword>
<sequence length="125" mass="14220">ETKIQNGSPHDQNKCALNKGANYILPSKLQVNPTGPSGQYINNTSEKPQEERSNLKSGQKTKDLYEVLPKDRSDAVTLQEIQVDNYSTVYTNFESGNKLDQGNLREKTQELFLYQHIDQPTRIVH</sequence>
<dbReference type="AlphaFoldDB" id="A0A8S4PAV8"/>
<accession>A0A8S4PAV8</accession>
<protein>
    <submittedName>
        <fullName evidence="2">Uncharacterized protein</fullName>
    </submittedName>
</protein>
<evidence type="ECO:0000313" key="3">
    <source>
        <dbReference type="Proteomes" id="UP000749559"/>
    </source>
</evidence>
<name>A0A8S4PAV8_OWEFU</name>
<feature type="compositionally biased region" description="Polar residues" evidence="1">
    <location>
        <begin position="29"/>
        <end position="46"/>
    </location>
</feature>
<evidence type="ECO:0000256" key="1">
    <source>
        <dbReference type="SAM" id="MobiDB-lite"/>
    </source>
</evidence>